<dbReference type="InterPro" id="IPR006311">
    <property type="entry name" value="TAT_signal"/>
</dbReference>
<sequence length="450" mass="48695">MLSINTTTKRASKLCDGLSRREVLKIGALGMGGMTLPQLLQAEAAAGIRGSQKSIIMIYMVGAPPHQDMYDLKMDAPSEIRGESRPMATNVPGIQISELMPGIAKIMDKCVPLRSVYGSPNGAHDSFICYTGRPTQNQPPGGWPSIGSTVAQLQGPSDPSVPPFVGLAPDAGHPPYGSPGLPGFLGVGNAAFRPSGPAQKSMVLSDITLDRMNDRKQLLTSFDRFRRDADASRTMEGIDQLYGQAMDILSSGRLADALDLSKEDPATRERYGKGNPAKYGDGAPRNLEHFLMARRLVEAGARVVTLNFGRWDFHSRNFSELRDTHLPWFDQGLSALIEDLHDRGMADDVSVVAWGEFGRTPKINKDGGRDHWPRVGGGLLAGGGMKTGQVIGSTDRLGGEIDSRPIHFGEVHSTLYHNLGINPHSTMVRDFSGRPHFLVDNHPAMPELIG</sequence>
<evidence type="ECO:0000313" key="1">
    <source>
        <dbReference type="EMBL" id="QDV70076.1"/>
    </source>
</evidence>
<dbReference type="PANTHER" id="PTHR43737">
    <property type="entry name" value="BLL7424 PROTEIN"/>
    <property type="match status" value="1"/>
</dbReference>
<reference evidence="1 2" key="1">
    <citation type="submission" date="2019-02" db="EMBL/GenBank/DDBJ databases">
        <title>Deep-cultivation of Planctomycetes and their phenomic and genomic characterization uncovers novel biology.</title>
        <authorList>
            <person name="Wiegand S."/>
            <person name="Jogler M."/>
            <person name="Boedeker C."/>
            <person name="Pinto D."/>
            <person name="Vollmers J."/>
            <person name="Rivas-Marin E."/>
            <person name="Kohn T."/>
            <person name="Peeters S.H."/>
            <person name="Heuer A."/>
            <person name="Rast P."/>
            <person name="Oberbeckmann S."/>
            <person name="Bunk B."/>
            <person name="Jeske O."/>
            <person name="Meyerdierks A."/>
            <person name="Storesund J.E."/>
            <person name="Kallscheuer N."/>
            <person name="Luecker S."/>
            <person name="Lage O.M."/>
            <person name="Pohl T."/>
            <person name="Merkel B.J."/>
            <person name="Hornburger P."/>
            <person name="Mueller R.-W."/>
            <person name="Bruemmer F."/>
            <person name="Labrenz M."/>
            <person name="Spormann A.M."/>
            <person name="Op den Camp H."/>
            <person name="Overmann J."/>
            <person name="Amann R."/>
            <person name="Jetten M.S.M."/>
            <person name="Mascher T."/>
            <person name="Medema M.H."/>
            <person name="Devos D.P."/>
            <person name="Kaster A.-K."/>
            <person name="Ovreas L."/>
            <person name="Rohde M."/>
            <person name="Galperin M.Y."/>
            <person name="Jogler C."/>
        </authorList>
    </citation>
    <scope>NUCLEOTIDE SEQUENCE [LARGE SCALE GENOMIC DNA]</scope>
    <source>
        <strain evidence="1 2">Poly24</strain>
    </source>
</reference>
<dbReference type="InterPro" id="IPR010869">
    <property type="entry name" value="DUF1501"/>
</dbReference>
<organism evidence="1 2">
    <name type="scientific">Rosistilla carotiformis</name>
    <dbReference type="NCBI Taxonomy" id="2528017"/>
    <lineage>
        <taxon>Bacteria</taxon>
        <taxon>Pseudomonadati</taxon>
        <taxon>Planctomycetota</taxon>
        <taxon>Planctomycetia</taxon>
        <taxon>Pirellulales</taxon>
        <taxon>Pirellulaceae</taxon>
        <taxon>Rosistilla</taxon>
    </lineage>
</organism>
<dbReference type="InterPro" id="IPR017850">
    <property type="entry name" value="Alkaline_phosphatase_core_sf"/>
</dbReference>
<dbReference type="Proteomes" id="UP000315082">
    <property type="component" value="Chromosome"/>
</dbReference>
<dbReference type="SUPFAM" id="SSF53649">
    <property type="entry name" value="Alkaline phosphatase-like"/>
    <property type="match status" value="1"/>
</dbReference>
<dbReference type="PROSITE" id="PS51318">
    <property type="entry name" value="TAT"/>
    <property type="match status" value="1"/>
</dbReference>
<keyword evidence="2" id="KW-1185">Reference proteome</keyword>
<protein>
    <recommendedName>
        <fullName evidence="3">DUF1501 domain-containing protein</fullName>
    </recommendedName>
</protein>
<accession>A0A518JX29</accession>
<dbReference type="Pfam" id="PF07394">
    <property type="entry name" value="DUF1501"/>
    <property type="match status" value="1"/>
</dbReference>
<name>A0A518JX29_9BACT</name>
<dbReference type="KEGG" id="rcf:Poly24_37950"/>
<proteinExistence type="predicted"/>
<dbReference type="OrthoDB" id="127333at2"/>
<dbReference type="AlphaFoldDB" id="A0A518JX29"/>
<evidence type="ECO:0008006" key="3">
    <source>
        <dbReference type="Google" id="ProtNLM"/>
    </source>
</evidence>
<dbReference type="PANTHER" id="PTHR43737:SF1">
    <property type="entry name" value="DUF1501 DOMAIN-CONTAINING PROTEIN"/>
    <property type="match status" value="1"/>
</dbReference>
<evidence type="ECO:0000313" key="2">
    <source>
        <dbReference type="Proteomes" id="UP000315082"/>
    </source>
</evidence>
<gene>
    <name evidence="1" type="ORF">Poly24_37950</name>
</gene>
<dbReference type="RefSeq" id="WP_145098679.1">
    <property type="nucleotide sequence ID" value="NZ_CP036348.1"/>
</dbReference>
<dbReference type="EMBL" id="CP036348">
    <property type="protein sequence ID" value="QDV70076.1"/>
    <property type="molecule type" value="Genomic_DNA"/>
</dbReference>